<gene>
    <name evidence="2" type="ORF">Hgul01_05055</name>
</gene>
<keyword evidence="3" id="KW-1185">Reference proteome</keyword>
<dbReference type="InterPro" id="IPR025296">
    <property type="entry name" value="DUF4158"/>
</dbReference>
<dbReference type="Pfam" id="PF13700">
    <property type="entry name" value="DUF4158"/>
    <property type="match status" value="1"/>
</dbReference>
<organism evidence="2 3">
    <name type="scientific">Herpetosiphon gulosus</name>
    <dbReference type="NCBI Taxonomy" id="1973496"/>
    <lineage>
        <taxon>Bacteria</taxon>
        <taxon>Bacillati</taxon>
        <taxon>Chloroflexota</taxon>
        <taxon>Chloroflexia</taxon>
        <taxon>Herpetosiphonales</taxon>
        <taxon>Herpetosiphonaceae</taxon>
        <taxon>Herpetosiphon</taxon>
    </lineage>
</organism>
<accession>A0ABP9X767</accession>
<dbReference type="Proteomes" id="UP001428290">
    <property type="component" value="Unassembled WGS sequence"/>
</dbReference>
<evidence type="ECO:0000313" key="2">
    <source>
        <dbReference type="EMBL" id="GAA5531230.1"/>
    </source>
</evidence>
<evidence type="ECO:0000259" key="1">
    <source>
        <dbReference type="Pfam" id="PF13700"/>
    </source>
</evidence>
<comment type="caution">
    <text evidence="2">The sequence shown here is derived from an EMBL/GenBank/DDBJ whole genome shotgun (WGS) entry which is preliminary data.</text>
</comment>
<dbReference type="EMBL" id="BAABRU010000037">
    <property type="protein sequence ID" value="GAA5531230.1"/>
    <property type="molecule type" value="Genomic_DNA"/>
</dbReference>
<dbReference type="RefSeq" id="WP_345724802.1">
    <property type="nucleotide sequence ID" value="NZ_BAABRU010000037.1"/>
</dbReference>
<proteinExistence type="predicted"/>
<name>A0ABP9X767_9CHLR</name>
<evidence type="ECO:0000313" key="3">
    <source>
        <dbReference type="Proteomes" id="UP001428290"/>
    </source>
</evidence>
<sequence>MKRFWDVDELAAHFTLTEEDWTLIANKTDATRLGFAILLKYLPVEGAFPKHAADVPPMMA</sequence>
<feature type="domain" description="DUF4158" evidence="1">
    <location>
        <begin position="3"/>
        <end position="57"/>
    </location>
</feature>
<protein>
    <recommendedName>
        <fullName evidence="1">DUF4158 domain-containing protein</fullName>
    </recommendedName>
</protein>
<reference evidence="2 3" key="1">
    <citation type="submission" date="2024-02" db="EMBL/GenBank/DDBJ databases">
        <title>Herpetosiphon gulosus NBRC 112829.</title>
        <authorList>
            <person name="Ichikawa N."/>
            <person name="Katano-Makiyama Y."/>
            <person name="Hidaka K."/>
        </authorList>
    </citation>
    <scope>NUCLEOTIDE SEQUENCE [LARGE SCALE GENOMIC DNA]</scope>
    <source>
        <strain evidence="2 3">NBRC 112829</strain>
    </source>
</reference>